<dbReference type="PANTHER" id="PTHR34801:SF6">
    <property type="entry name" value="SLL1620 PROTEIN"/>
    <property type="match status" value="1"/>
</dbReference>
<evidence type="ECO:0000313" key="2">
    <source>
        <dbReference type="Proteomes" id="UP000478837"/>
    </source>
</evidence>
<evidence type="ECO:0000313" key="1">
    <source>
        <dbReference type="EMBL" id="NDW20888.1"/>
    </source>
</evidence>
<proteinExistence type="predicted"/>
<name>A0A6L9MRU4_9ALTE</name>
<dbReference type="PANTHER" id="PTHR34801">
    <property type="entry name" value="EXPRESSED PROTEIN"/>
    <property type="match status" value="1"/>
</dbReference>
<dbReference type="EMBL" id="JAAAWP010000002">
    <property type="protein sequence ID" value="NDW20888.1"/>
    <property type="molecule type" value="Genomic_DNA"/>
</dbReference>
<comment type="caution">
    <text evidence="1">The sequence shown here is derived from an EMBL/GenBank/DDBJ whole genome shotgun (WGS) entry which is preliminary data.</text>
</comment>
<organism evidence="1 2">
    <name type="scientific">Alteromonas hispanica</name>
    <dbReference type="NCBI Taxonomy" id="315421"/>
    <lineage>
        <taxon>Bacteria</taxon>
        <taxon>Pseudomonadati</taxon>
        <taxon>Pseudomonadota</taxon>
        <taxon>Gammaproteobacteria</taxon>
        <taxon>Alteromonadales</taxon>
        <taxon>Alteromonadaceae</taxon>
        <taxon>Alteromonas/Salinimonas group</taxon>
        <taxon>Alteromonas</taxon>
    </lineage>
</organism>
<dbReference type="Proteomes" id="UP000478837">
    <property type="component" value="Unassembled WGS sequence"/>
</dbReference>
<dbReference type="AlphaFoldDB" id="A0A6L9MRU4"/>
<dbReference type="PIRSF" id="PIRSF026426">
    <property type="entry name" value="DUF1499"/>
    <property type="match status" value="1"/>
</dbReference>
<accession>A0A6L9MRU4</accession>
<dbReference type="InterPro" id="IPR010865">
    <property type="entry name" value="DUF1499"/>
</dbReference>
<keyword evidence="2" id="KW-1185">Reference proteome</keyword>
<protein>
    <submittedName>
        <fullName evidence="1">DUF1499 domain-containing protein</fullName>
    </submittedName>
</protein>
<dbReference type="Pfam" id="PF07386">
    <property type="entry name" value="DUF1499"/>
    <property type="match status" value="1"/>
</dbReference>
<dbReference type="RefSeq" id="WP_163110553.1">
    <property type="nucleotide sequence ID" value="NZ_JAAAWP010000002.1"/>
</dbReference>
<sequence length="176" mass="19260">MKQRSTLFFSRGPDWTNWVKSESKFKKIPAALALAFAASLLTGCFSTPPELGVQNGTLKPCPSTPNCVTSMGTDSESMPALTFNGSIVAAKVRLIDIISDMPRTSIIEQNHNYVHAAFSSKLFGFVDDVEFLLSSTPDNKTIIDFRSASRLGYSDLGVNKERMNAITAQFENAKPE</sequence>
<gene>
    <name evidence="1" type="ORF">GTW09_05080</name>
</gene>
<reference evidence="1 2" key="1">
    <citation type="submission" date="2020-01" db="EMBL/GenBank/DDBJ databases">
        <title>Genomes of bacteria type strains.</title>
        <authorList>
            <person name="Chen J."/>
            <person name="Zhu S."/>
            <person name="Yang J."/>
        </authorList>
    </citation>
    <scope>NUCLEOTIDE SEQUENCE [LARGE SCALE GENOMIC DNA]</scope>
    <source>
        <strain evidence="1 2">LMG 22958</strain>
    </source>
</reference>